<feature type="compositionally biased region" description="Basic and acidic residues" evidence="8">
    <location>
        <begin position="310"/>
        <end position="328"/>
    </location>
</feature>
<evidence type="ECO:0000256" key="1">
    <source>
        <dbReference type="ARBA" id="ARBA00022679"/>
    </source>
</evidence>
<evidence type="ECO:0000256" key="3">
    <source>
        <dbReference type="ARBA" id="ARBA00022741"/>
    </source>
</evidence>
<dbReference type="EMBL" id="RBQE01000198">
    <property type="protein sequence ID" value="RMP09424.1"/>
    <property type="molecule type" value="Genomic_DNA"/>
</dbReference>
<comment type="catalytic activity">
    <reaction evidence="7">
        <text>L-tyrosyl-[protein] + ATP = O-(5'-adenylyl)-L-tyrosyl-[protein] + diphosphate</text>
        <dbReference type="Rhea" id="RHEA:54288"/>
        <dbReference type="Rhea" id="RHEA-COMP:10136"/>
        <dbReference type="Rhea" id="RHEA-COMP:13846"/>
        <dbReference type="ChEBI" id="CHEBI:30616"/>
        <dbReference type="ChEBI" id="CHEBI:33019"/>
        <dbReference type="ChEBI" id="CHEBI:46858"/>
        <dbReference type="ChEBI" id="CHEBI:83624"/>
        <dbReference type="EC" id="2.7.7.108"/>
    </reaction>
</comment>
<gene>
    <name evidence="10" type="ORF">ALQ30_200024</name>
</gene>
<keyword evidence="1" id="KW-0808">Transferase</keyword>
<dbReference type="PANTHER" id="PTHR39560">
    <property type="entry name" value="PROTEIN ADENYLYLTRANSFERASE FIC-RELATED"/>
    <property type="match status" value="1"/>
</dbReference>
<accession>A0A3M4AT35</accession>
<dbReference type="RefSeq" id="WP_122290581.1">
    <property type="nucleotide sequence ID" value="NZ_RBQE01000198.1"/>
</dbReference>
<comment type="catalytic activity">
    <reaction evidence="6">
        <text>L-threonyl-[protein] + ATP = 3-O-(5'-adenylyl)-L-threonyl-[protein] + diphosphate</text>
        <dbReference type="Rhea" id="RHEA:54292"/>
        <dbReference type="Rhea" id="RHEA-COMP:11060"/>
        <dbReference type="Rhea" id="RHEA-COMP:13847"/>
        <dbReference type="ChEBI" id="CHEBI:30013"/>
        <dbReference type="ChEBI" id="CHEBI:30616"/>
        <dbReference type="ChEBI" id="CHEBI:33019"/>
        <dbReference type="ChEBI" id="CHEBI:138113"/>
        <dbReference type="EC" id="2.7.7.108"/>
    </reaction>
</comment>
<dbReference type="Gene3D" id="1.10.3290.10">
    <property type="entry name" value="Fido-like domain"/>
    <property type="match status" value="1"/>
</dbReference>
<keyword evidence="3" id="KW-0547">Nucleotide-binding</keyword>
<dbReference type="InterPro" id="IPR003812">
    <property type="entry name" value="Fido"/>
</dbReference>
<evidence type="ECO:0000256" key="5">
    <source>
        <dbReference type="ARBA" id="ARBA00034531"/>
    </source>
</evidence>
<name>A0A3M4AT35_9PSED</name>
<feature type="domain" description="Fido" evidence="9">
    <location>
        <begin position="36"/>
        <end position="208"/>
    </location>
</feature>
<dbReference type="GO" id="GO:0005524">
    <property type="term" value="F:ATP binding"/>
    <property type="evidence" value="ECO:0007669"/>
    <property type="project" value="UniProtKB-KW"/>
</dbReference>
<evidence type="ECO:0000256" key="2">
    <source>
        <dbReference type="ARBA" id="ARBA00022695"/>
    </source>
</evidence>
<feature type="compositionally biased region" description="Basic and acidic residues" evidence="8">
    <location>
        <begin position="289"/>
        <end position="300"/>
    </location>
</feature>
<evidence type="ECO:0000313" key="10">
    <source>
        <dbReference type="EMBL" id="RMP09424.1"/>
    </source>
</evidence>
<organism evidence="10 11">
    <name type="scientific">Pseudomonas syringae pv. persicae</name>
    <dbReference type="NCBI Taxonomy" id="237306"/>
    <lineage>
        <taxon>Bacteria</taxon>
        <taxon>Pseudomonadati</taxon>
        <taxon>Pseudomonadota</taxon>
        <taxon>Gammaproteobacteria</taxon>
        <taxon>Pseudomonadales</taxon>
        <taxon>Pseudomonadaceae</taxon>
        <taxon>Pseudomonas</taxon>
    </lineage>
</organism>
<evidence type="ECO:0000256" key="4">
    <source>
        <dbReference type="ARBA" id="ARBA00022840"/>
    </source>
</evidence>
<dbReference type="GO" id="GO:0051302">
    <property type="term" value="P:regulation of cell division"/>
    <property type="evidence" value="ECO:0007669"/>
    <property type="project" value="TreeGrafter"/>
</dbReference>
<sequence length="328" mass="37359">MSAKSPLTPEQRDSLEATHTFRRIVELRLDPVRGKFDADHLKEINRRIFQDLPGLGFDDVVPGEYRPAVPAGNDWIKTRNLETVGAVSHVAYSPMDEAAQQRLDRALSQANPSELAKLKTEQFTKALGQIYTEADYVHPFRDGNSRSLREFTRQLAEASGYTLDWERFGRSPHGRDVLYIARDRSVNALAEPHLQHDSTKRAVSLTMYQFNANRDLPDLLRDAVRPSRAVMFERESEAEALRKHPELGEAFKTLHTASQYFQTKIPDETARAKALATVRAHVQVKLDEGETRNFRDDPVTRNKSQSAIMKNHDRSQERSADNGPDIER</sequence>
<evidence type="ECO:0000256" key="7">
    <source>
        <dbReference type="ARBA" id="ARBA00048696"/>
    </source>
</evidence>
<evidence type="ECO:0000256" key="8">
    <source>
        <dbReference type="SAM" id="MobiDB-lite"/>
    </source>
</evidence>
<keyword evidence="2" id="KW-0548">Nucleotidyltransferase</keyword>
<evidence type="ECO:0000259" key="9">
    <source>
        <dbReference type="PROSITE" id="PS51459"/>
    </source>
</evidence>
<dbReference type="AlphaFoldDB" id="A0A3M4AT35"/>
<dbReference type="PROSITE" id="PS51459">
    <property type="entry name" value="FIDO"/>
    <property type="match status" value="1"/>
</dbReference>
<reference evidence="10 11" key="1">
    <citation type="submission" date="2018-08" db="EMBL/GenBank/DDBJ databases">
        <title>Recombination of ecologically and evolutionarily significant loci maintains genetic cohesion in the Pseudomonas syringae species complex.</title>
        <authorList>
            <person name="Dillon M."/>
            <person name="Thakur S."/>
            <person name="Almeida R.N.D."/>
            <person name="Weir B.S."/>
            <person name="Guttman D.S."/>
        </authorList>
    </citation>
    <scope>NUCLEOTIDE SEQUENCE [LARGE SCALE GENOMIC DNA]</scope>
    <source>
        <strain evidence="10 11">ICMP 3706</strain>
    </source>
</reference>
<dbReference type="PANTHER" id="PTHR39560:SF1">
    <property type="entry name" value="PROTEIN ADENYLYLTRANSFERASE FIC-RELATED"/>
    <property type="match status" value="1"/>
</dbReference>
<dbReference type="GO" id="GO:0070733">
    <property type="term" value="F:AMPylase activity"/>
    <property type="evidence" value="ECO:0007669"/>
    <property type="project" value="UniProtKB-EC"/>
</dbReference>
<proteinExistence type="predicted"/>
<feature type="region of interest" description="Disordered" evidence="8">
    <location>
        <begin position="289"/>
        <end position="328"/>
    </location>
</feature>
<dbReference type="EC" id="2.7.7.108" evidence="5"/>
<dbReference type="Proteomes" id="UP000281604">
    <property type="component" value="Unassembled WGS sequence"/>
</dbReference>
<dbReference type="SUPFAM" id="SSF140931">
    <property type="entry name" value="Fic-like"/>
    <property type="match status" value="1"/>
</dbReference>
<dbReference type="InterPro" id="IPR036597">
    <property type="entry name" value="Fido-like_dom_sf"/>
</dbReference>
<evidence type="ECO:0000313" key="11">
    <source>
        <dbReference type="Proteomes" id="UP000281604"/>
    </source>
</evidence>
<comment type="caution">
    <text evidence="10">The sequence shown here is derived from an EMBL/GenBank/DDBJ whole genome shotgun (WGS) entry which is preliminary data.</text>
</comment>
<keyword evidence="4" id="KW-0067">ATP-binding</keyword>
<dbReference type="Pfam" id="PF02661">
    <property type="entry name" value="Fic"/>
    <property type="match status" value="1"/>
</dbReference>
<evidence type="ECO:0000256" key="6">
    <source>
        <dbReference type="ARBA" id="ARBA00047939"/>
    </source>
</evidence>
<protein>
    <recommendedName>
        <fullName evidence="5">protein adenylyltransferase</fullName>
        <ecNumber evidence="5">2.7.7.108</ecNumber>
    </recommendedName>
</protein>